<protein>
    <submittedName>
        <fullName evidence="3">FecR domain-containing protein</fullName>
    </submittedName>
</protein>
<organism evidence="3 4">
    <name type="scientific">Chitinophaga defluvii</name>
    <dbReference type="NCBI Taxonomy" id="3163343"/>
    <lineage>
        <taxon>Bacteria</taxon>
        <taxon>Pseudomonadati</taxon>
        <taxon>Bacteroidota</taxon>
        <taxon>Chitinophagia</taxon>
        <taxon>Chitinophagales</taxon>
        <taxon>Chitinophagaceae</taxon>
        <taxon>Chitinophaga</taxon>
    </lineage>
</organism>
<dbReference type="Gene3D" id="2.60.120.1440">
    <property type="match status" value="1"/>
</dbReference>
<accession>A0ABV2T8S3</accession>
<dbReference type="InterPro" id="IPR032508">
    <property type="entry name" value="FecR_C"/>
</dbReference>
<evidence type="ECO:0000313" key="4">
    <source>
        <dbReference type="Proteomes" id="UP001549749"/>
    </source>
</evidence>
<dbReference type="RefSeq" id="WP_354661961.1">
    <property type="nucleotide sequence ID" value="NZ_JBEXAC010000002.1"/>
</dbReference>
<dbReference type="Proteomes" id="UP001549749">
    <property type="component" value="Unassembled WGS sequence"/>
</dbReference>
<proteinExistence type="predicted"/>
<dbReference type="InterPro" id="IPR006860">
    <property type="entry name" value="FecR"/>
</dbReference>
<dbReference type="InterPro" id="IPR012373">
    <property type="entry name" value="Ferrdict_sens_TM"/>
</dbReference>
<gene>
    <name evidence="3" type="ORF">ABR189_18555</name>
</gene>
<dbReference type="EMBL" id="JBEXAC010000002">
    <property type="protein sequence ID" value="MET6999396.1"/>
    <property type="molecule type" value="Genomic_DNA"/>
</dbReference>
<feature type="domain" description="FecR protein" evidence="1">
    <location>
        <begin position="212"/>
        <end position="307"/>
    </location>
</feature>
<keyword evidence="4" id="KW-1185">Reference proteome</keyword>
<dbReference type="Gene3D" id="3.55.50.30">
    <property type="match status" value="1"/>
</dbReference>
<dbReference type="PANTHER" id="PTHR30273:SF2">
    <property type="entry name" value="PROTEIN FECR"/>
    <property type="match status" value="1"/>
</dbReference>
<sequence length="417" mass="46435">MPVGLFSSILKKWQIGAGVGKNFCVFIISKAKSMDQQRLQELLDKFAEGRCTKEEMAELEQWYDNLSTYKKSNSSLAEINEEDFVDEKYRNFQRLVEGSSFEANSPQRIWNIRWVQVAAGLALFTSLYFLIWYNKQSRQIADVPPASSSYDIVPGESKAFLTLAGGERIRLDNTTGGIIAKQGGSEIRKVDSGRIEYKAAPGQHQAVLYNMVSTPLGGQYQIILPDGSQAWLNAGSSIRYPTAFIGNERNVEVTGEVYLEVAKKSGMPFKVMLRDQTEVEVLGTHFDINAYDDEGGITTTLLEGSVKVSVNGQSKLIRPGQQATSANSSITVINVPDVSSTVAWKDGLFHFDNTPVESVMRQIGRWYNIEVTYKGTAPIENLTGRISRNTNLSTVLELLHSAGIKFEMKRDTIIINR</sequence>
<reference evidence="3 4" key="1">
    <citation type="submission" date="2024-06" db="EMBL/GenBank/DDBJ databases">
        <title>Chitinophaga defluvii sp. nov., isolated from municipal sewage.</title>
        <authorList>
            <person name="Zhang L."/>
        </authorList>
    </citation>
    <scope>NUCLEOTIDE SEQUENCE [LARGE SCALE GENOMIC DNA]</scope>
    <source>
        <strain evidence="3 4">H8</strain>
    </source>
</reference>
<evidence type="ECO:0000259" key="2">
    <source>
        <dbReference type="Pfam" id="PF16344"/>
    </source>
</evidence>
<name>A0ABV2T8S3_9BACT</name>
<dbReference type="PANTHER" id="PTHR30273">
    <property type="entry name" value="PERIPLASMIC SIGNAL SENSOR AND SIGMA FACTOR ACTIVATOR FECR-RELATED"/>
    <property type="match status" value="1"/>
</dbReference>
<comment type="caution">
    <text evidence="3">The sequence shown here is derived from an EMBL/GenBank/DDBJ whole genome shotgun (WGS) entry which is preliminary data.</text>
</comment>
<feature type="domain" description="Protein FecR C-terminal" evidence="2">
    <location>
        <begin position="349"/>
        <end position="415"/>
    </location>
</feature>
<evidence type="ECO:0000259" key="1">
    <source>
        <dbReference type="Pfam" id="PF04773"/>
    </source>
</evidence>
<dbReference type="Pfam" id="PF16344">
    <property type="entry name" value="FecR_C"/>
    <property type="match status" value="1"/>
</dbReference>
<dbReference type="Pfam" id="PF04773">
    <property type="entry name" value="FecR"/>
    <property type="match status" value="1"/>
</dbReference>
<evidence type="ECO:0000313" key="3">
    <source>
        <dbReference type="EMBL" id="MET6999396.1"/>
    </source>
</evidence>